<evidence type="ECO:0000256" key="10">
    <source>
        <dbReference type="ARBA" id="ARBA00023136"/>
    </source>
</evidence>
<dbReference type="Pfam" id="PF01040">
    <property type="entry name" value="UbiA"/>
    <property type="match status" value="1"/>
</dbReference>
<comment type="catalytic activity">
    <reaction evidence="11">
        <text>all-trans-octaprenyl diphosphate + 4-hydroxybenzoate = 4-hydroxy-3-(all-trans-octaprenyl)benzoate + diphosphate</text>
        <dbReference type="Rhea" id="RHEA:27782"/>
        <dbReference type="ChEBI" id="CHEBI:1617"/>
        <dbReference type="ChEBI" id="CHEBI:17879"/>
        <dbReference type="ChEBI" id="CHEBI:33019"/>
        <dbReference type="ChEBI" id="CHEBI:57711"/>
        <dbReference type="EC" id="2.5.1.39"/>
    </reaction>
</comment>
<dbReference type="GO" id="GO:0005886">
    <property type="term" value="C:plasma membrane"/>
    <property type="evidence" value="ECO:0007669"/>
    <property type="project" value="UniProtKB-SubCell"/>
</dbReference>
<dbReference type="GO" id="GO:0008412">
    <property type="term" value="F:4-hydroxybenzoate polyprenyltransferase activity"/>
    <property type="evidence" value="ECO:0007669"/>
    <property type="project" value="UniProtKB-UniRule"/>
</dbReference>
<dbReference type="UniPathway" id="UPA00232"/>
<keyword evidence="4 11" id="KW-1003">Cell membrane</keyword>
<comment type="pathway">
    <text evidence="11">Cofactor biosynthesis; ubiquinone biosynthesis.</text>
</comment>
<keyword evidence="10 11" id="KW-0472">Membrane</keyword>
<reference evidence="13 14" key="1">
    <citation type="submission" date="2019-08" db="EMBL/GenBank/DDBJ databases">
        <authorList>
            <person name="Guy L."/>
        </authorList>
    </citation>
    <scope>NUCLEOTIDE SEQUENCE [LARGE SCALE GENOMIC DNA]</scope>
    <source>
        <strain evidence="13 14">SGT-108</strain>
    </source>
</reference>
<name>A0A5E4PI95_9COXI</name>
<dbReference type="EMBL" id="LR699119">
    <property type="protein sequence ID" value="VVC76664.1"/>
    <property type="molecule type" value="Genomic_DNA"/>
</dbReference>
<feature type="transmembrane region" description="Helical" evidence="11">
    <location>
        <begin position="88"/>
        <end position="107"/>
    </location>
</feature>
<evidence type="ECO:0000256" key="11">
    <source>
        <dbReference type="HAMAP-Rule" id="MF_01635"/>
    </source>
</evidence>
<evidence type="ECO:0000256" key="12">
    <source>
        <dbReference type="NCBIfam" id="TIGR01474"/>
    </source>
</evidence>
<feature type="transmembrane region" description="Helical" evidence="11">
    <location>
        <begin position="45"/>
        <end position="67"/>
    </location>
</feature>
<keyword evidence="7 11" id="KW-0831">Ubiquinone biosynthesis</keyword>
<keyword evidence="9 11" id="KW-1133">Transmembrane helix</keyword>
<dbReference type="PANTHER" id="PTHR11048:SF28">
    <property type="entry name" value="4-HYDROXYBENZOATE POLYPRENYLTRANSFERASE, MITOCHONDRIAL"/>
    <property type="match status" value="1"/>
</dbReference>
<feature type="transmembrane region" description="Helical" evidence="11">
    <location>
        <begin position="266"/>
        <end position="285"/>
    </location>
</feature>
<dbReference type="AlphaFoldDB" id="A0A5E4PI95"/>
<proteinExistence type="inferred from homology"/>
<dbReference type="OrthoDB" id="9782418at2"/>
<keyword evidence="8 11" id="KW-0812">Transmembrane</keyword>
<keyword evidence="14" id="KW-1185">Reference proteome</keyword>
<dbReference type="PANTHER" id="PTHR11048">
    <property type="entry name" value="PRENYLTRANSFERASES"/>
    <property type="match status" value="1"/>
</dbReference>
<evidence type="ECO:0000256" key="9">
    <source>
        <dbReference type="ARBA" id="ARBA00022989"/>
    </source>
</evidence>
<dbReference type="Gene3D" id="1.10.357.140">
    <property type="entry name" value="UbiA prenyltransferase"/>
    <property type="match status" value="1"/>
</dbReference>
<dbReference type="Proteomes" id="UP000324194">
    <property type="component" value="Chromosome 1"/>
</dbReference>
<evidence type="ECO:0000256" key="7">
    <source>
        <dbReference type="ARBA" id="ARBA00022688"/>
    </source>
</evidence>
<feature type="transmembrane region" description="Helical" evidence="11">
    <location>
        <begin position="20"/>
        <end position="39"/>
    </location>
</feature>
<keyword evidence="6 11" id="KW-0808">Transferase</keyword>
<dbReference type="CDD" id="cd13959">
    <property type="entry name" value="PT_UbiA_COQ2"/>
    <property type="match status" value="1"/>
</dbReference>
<dbReference type="FunFam" id="1.20.120.1780:FF:000001">
    <property type="entry name" value="4-hydroxybenzoate octaprenyltransferase"/>
    <property type="match status" value="1"/>
</dbReference>
<evidence type="ECO:0000256" key="3">
    <source>
        <dbReference type="ARBA" id="ARBA00005985"/>
    </source>
</evidence>
<accession>A0A5E4PI95</accession>
<feature type="transmembrane region" description="Helical" evidence="11">
    <location>
        <begin position="141"/>
        <end position="158"/>
    </location>
</feature>
<dbReference type="InterPro" id="IPR044878">
    <property type="entry name" value="UbiA_sf"/>
</dbReference>
<dbReference type="GO" id="GO:0006744">
    <property type="term" value="P:ubiquinone biosynthetic process"/>
    <property type="evidence" value="ECO:0007669"/>
    <property type="project" value="UniProtKB-UniRule"/>
</dbReference>
<dbReference type="HAMAP" id="MF_01635">
    <property type="entry name" value="UbiA"/>
    <property type="match status" value="1"/>
</dbReference>
<dbReference type="Gene3D" id="1.20.120.1780">
    <property type="entry name" value="UbiA prenyltransferase"/>
    <property type="match status" value="1"/>
</dbReference>
<evidence type="ECO:0000256" key="2">
    <source>
        <dbReference type="ARBA" id="ARBA00004141"/>
    </source>
</evidence>
<evidence type="ECO:0000256" key="6">
    <source>
        <dbReference type="ARBA" id="ARBA00022679"/>
    </source>
</evidence>
<gene>
    <name evidence="11 13" type="primary">ubiA</name>
    <name evidence="13" type="ORF">AQUSIP_19880</name>
</gene>
<organism evidence="13 14">
    <name type="scientific">Aquicella siphonis</name>
    <dbReference type="NCBI Taxonomy" id="254247"/>
    <lineage>
        <taxon>Bacteria</taxon>
        <taxon>Pseudomonadati</taxon>
        <taxon>Pseudomonadota</taxon>
        <taxon>Gammaproteobacteria</taxon>
        <taxon>Legionellales</taxon>
        <taxon>Coxiellaceae</taxon>
        <taxon>Aquicella</taxon>
    </lineage>
</organism>
<dbReference type="NCBIfam" id="TIGR01474">
    <property type="entry name" value="ubiA_proteo"/>
    <property type="match status" value="1"/>
</dbReference>
<keyword evidence="11" id="KW-0460">Magnesium</keyword>
<evidence type="ECO:0000313" key="14">
    <source>
        <dbReference type="Proteomes" id="UP000324194"/>
    </source>
</evidence>
<dbReference type="EC" id="2.5.1.39" evidence="11 12"/>
<sequence length="286" mass="32058">MLIRERLSQYAYLMRLDRPIGILLLLWPTLWALWLAAGGRPNGKILLIFVLGVILTRSAGCVLNDFADRHVDCHVRRTRARPLASGKVTVYEAILIAGILCLGALLLVLQCNLLTIVLAFVGAGWMLIYPYLKRVTHLPQLGLGIAFSWGVPMAFAAETGMVDISAWILFIISAIWPVIYDTMYAMIDREDDLNIGVKSSAILFSAMDTMVIGLLQALFVLMLVIVGLIFDLRSVYYLSAPLVTVLFAYQQWLIRNRDPKQCFQAFLNNNWVGLVIFGGIFLSYLQ</sequence>
<evidence type="ECO:0000256" key="8">
    <source>
        <dbReference type="ARBA" id="ARBA00022692"/>
    </source>
</evidence>
<feature type="transmembrane region" description="Helical" evidence="11">
    <location>
        <begin position="201"/>
        <end position="230"/>
    </location>
</feature>
<feature type="transmembrane region" description="Helical" evidence="11">
    <location>
        <begin position="236"/>
        <end position="254"/>
    </location>
</feature>
<comment type="function">
    <text evidence="11">Catalyzes the prenylation of para-hydroxybenzoate (PHB) with an all-trans polyprenyl group. Mediates the second step in the final reaction sequence of ubiquinone-8 (UQ-8) biosynthesis, which is the condensation of the polyisoprenoid side chain with PHB, generating the first membrane-bound Q intermediate 3-octaprenyl-4-hydroxybenzoate.</text>
</comment>
<dbReference type="InterPro" id="IPR006370">
    <property type="entry name" value="HB_polyprenyltransferase-like"/>
</dbReference>
<keyword evidence="5 11" id="KW-0997">Cell inner membrane</keyword>
<comment type="subcellular location">
    <subcellularLocation>
        <location evidence="11">Cell inner membrane</location>
        <topology evidence="11">Multi-pass membrane protein</topology>
    </subcellularLocation>
    <subcellularLocation>
        <location evidence="2">Membrane</location>
        <topology evidence="2">Multi-pass membrane protein</topology>
    </subcellularLocation>
</comment>
<evidence type="ECO:0000256" key="4">
    <source>
        <dbReference type="ARBA" id="ARBA00022475"/>
    </source>
</evidence>
<evidence type="ECO:0000313" key="13">
    <source>
        <dbReference type="EMBL" id="VVC76664.1"/>
    </source>
</evidence>
<dbReference type="RefSeq" id="WP_148339970.1">
    <property type="nucleotide sequence ID" value="NZ_LR699119.1"/>
</dbReference>
<dbReference type="FunFam" id="1.10.357.140:FF:000008">
    <property type="entry name" value="4-hydroxybenzoate octaprenyltransferase"/>
    <property type="match status" value="1"/>
</dbReference>
<comment type="similarity">
    <text evidence="3 11">Belongs to the UbiA prenyltransferase family.</text>
</comment>
<dbReference type="KEGG" id="asip:AQUSIP_19880"/>
<dbReference type="InterPro" id="IPR000537">
    <property type="entry name" value="UbiA_prenyltransferase"/>
</dbReference>
<dbReference type="InterPro" id="IPR039653">
    <property type="entry name" value="Prenyltransferase"/>
</dbReference>
<comment type="cofactor">
    <cofactor evidence="1 11">
        <name>Mg(2+)</name>
        <dbReference type="ChEBI" id="CHEBI:18420"/>
    </cofactor>
</comment>
<feature type="transmembrane region" description="Helical" evidence="11">
    <location>
        <begin position="164"/>
        <end position="180"/>
    </location>
</feature>
<feature type="transmembrane region" description="Helical" evidence="11">
    <location>
        <begin position="113"/>
        <end position="132"/>
    </location>
</feature>
<evidence type="ECO:0000256" key="5">
    <source>
        <dbReference type="ARBA" id="ARBA00022519"/>
    </source>
</evidence>
<evidence type="ECO:0000256" key="1">
    <source>
        <dbReference type="ARBA" id="ARBA00001946"/>
    </source>
</evidence>
<protein>
    <recommendedName>
        <fullName evidence="11 12">4-hydroxybenzoate octaprenyltransferase</fullName>
        <ecNumber evidence="11 12">2.5.1.39</ecNumber>
    </recommendedName>
    <alternativeName>
        <fullName evidence="11">4-HB polyprenyltransferase</fullName>
    </alternativeName>
</protein>